<keyword evidence="3" id="KW-1185">Reference proteome</keyword>
<feature type="region of interest" description="Disordered" evidence="1">
    <location>
        <begin position="793"/>
        <end position="822"/>
    </location>
</feature>
<evidence type="ECO:0000256" key="1">
    <source>
        <dbReference type="SAM" id="MobiDB-lite"/>
    </source>
</evidence>
<name>L1L565_9ACTN</name>
<dbReference type="AlphaFoldDB" id="L1L565"/>
<dbReference type="Proteomes" id="UP000010411">
    <property type="component" value="Unassembled WGS sequence"/>
</dbReference>
<comment type="caution">
    <text evidence="2">The sequence shown here is derived from an EMBL/GenBank/DDBJ whole genome shotgun (WGS) entry which is preliminary data.</text>
</comment>
<accession>L1L565</accession>
<feature type="compositionally biased region" description="Basic and acidic residues" evidence="1">
    <location>
        <begin position="812"/>
        <end position="822"/>
    </location>
</feature>
<evidence type="ECO:0000313" key="2">
    <source>
        <dbReference type="EMBL" id="EKX67934.1"/>
    </source>
</evidence>
<reference evidence="2 3" key="1">
    <citation type="submission" date="2012-11" db="EMBL/GenBank/DDBJ databases">
        <authorList>
            <person name="Huguet-Tapia J.C."/>
            <person name="Durkin A.S."/>
            <person name="Pettis G.S."/>
            <person name="Badger J.H."/>
        </authorList>
    </citation>
    <scope>NUCLEOTIDE SEQUENCE [LARGE SCALE GENOMIC DNA]</scope>
    <source>
        <strain evidence="2 3">91-03</strain>
    </source>
</reference>
<organism evidence="2 3">
    <name type="scientific">Streptomyces ipomoeae 91-03</name>
    <dbReference type="NCBI Taxonomy" id="698759"/>
    <lineage>
        <taxon>Bacteria</taxon>
        <taxon>Bacillati</taxon>
        <taxon>Actinomycetota</taxon>
        <taxon>Actinomycetes</taxon>
        <taxon>Kitasatosporales</taxon>
        <taxon>Streptomycetaceae</taxon>
        <taxon>Streptomyces</taxon>
    </lineage>
</organism>
<protein>
    <submittedName>
        <fullName evidence="2">Uncharacterized protein</fullName>
    </submittedName>
</protein>
<sequence length="822" mass="93276">MLIERLHDEPLRRSLKTGQVGVVSGGTMEPMSKEELAEKYASVEFQQKLFRLTSLSEILGSCLVANNYRPPKEFYDNIKLTAYGEEKLQLFIRKKIPYQEARLCCFLEFSWIDLLVDVEATDNSQLLKAASEQIKSRAIFFPFIFGRTLYDRAFERLDLKDYAADLNLSETLEFLDGTPQGVFQVHNMVTGPYGLLVSEQLRFDEPIREAALMHCSDVNCNKIHPVHFSTGSGALINKHRPEMTRILKRESDTPSAWGSFLADIFSRAMKPARDNPGDSIIGLLGDCLTVDELRAVTAWLLDNTRGRLRKVVEPLGMRGKAEDIVAHLHRAQLMQICLTASDRDLINSIDTLVHLGKIKVPSSEVRQPVINSTAFGKFRISAEIGPHGVRLYSNTMPLAPLRLRHLIESMYRLEDVDDREELEWQLRGQDADGLEAKLEKYLQNKSPQSVLESLVLARKSNAVTACEVLGLRDGATDGDDFISLILWKLGYPSNLTSDSHRKFWRLHGEMEKMVRAVPGSPLGPTFDEFRGAAANYFVELETVLDDSLCFAVWALTNDHFTSKRPFIYRAEDETQSSHQWLKEAADRSSDSKLEFGSHVSLYGLCRGFQVLASELVRMTARKENYKRSDGDAPEWASQQSLQKFPFLHIVPYLDLTDNARNAISARLQEISRVLVSNKVYDARNEWLHGRRDGAEFDKVKGSLDAIRAAVQTIEDSGFSRIPYAVSHETTDGYGRRIIIMGSTRGFSYSFHSPSHYDWLNMPNIGRGVHIMNSAVFSEPNHVLRFRSESPSPYGEMWSDYPRRKPRSQRAIKSIEKLTMTDE</sequence>
<evidence type="ECO:0000313" key="3">
    <source>
        <dbReference type="Proteomes" id="UP000010411"/>
    </source>
</evidence>
<proteinExistence type="predicted"/>
<dbReference type="EMBL" id="AEJC01000112">
    <property type="protein sequence ID" value="EKX67934.1"/>
    <property type="molecule type" value="Genomic_DNA"/>
</dbReference>
<dbReference type="PATRIC" id="fig|698759.3.peg.1525"/>
<gene>
    <name evidence="2" type="ORF">STRIP9103_05969</name>
</gene>